<dbReference type="GO" id="GO:0005634">
    <property type="term" value="C:nucleus"/>
    <property type="evidence" value="ECO:0007669"/>
    <property type="project" value="UniProtKB-SubCell"/>
</dbReference>
<feature type="domain" description="RSE1/DDB1/CPSF1 first beta-propeller" evidence="4">
    <location>
        <begin position="73"/>
        <end position="329"/>
    </location>
</feature>
<comment type="subcellular location">
    <subcellularLocation>
        <location evidence="1">Nucleus</location>
    </subcellularLocation>
</comment>
<reference evidence="6 7" key="1">
    <citation type="submission" date="2016-07" db="EMBL/GenBank/DDBJ databases">
        <title>Pervasive Adenine N6-methylation of Active Genes in Fungi.</title>
        <authorList>
            <consortium name="DOE Joint Genome Institute"/>
            <person name="Mondo S.J."/>
            <person name="Dannebaum R.O."/>
            <person name="Kuo R.C."/>
            <person name="Labutti K."/>
            <person name="Haridas S."/>
            <person name="Kuo A."/>
            <person name="Salamov A."/>
            <person name="Ahrendt S.R."/>
            <person name="Lipzen A."/>
            <person name="Sullivan W."/>
            <person name="Andreopoulos W.B."/>
            <person name="Clum A."/>
            <person name="Lindquist E."/>
            <person name="Daum C."/>
            <person name="Ramamoorthy G.K."/>
            <person name="Gryganskyi A."/>
            <person name="Culley D."/>
            <person name="Magnuson J.K."/>
            <person name="James T.Y."/>
            <person name="O'Malley M.A."/>
            <person name="Stajich J.E."/>
            <person name="Spatafora J.W."/>
            <person name="Visel A."/>
            <person name="Grigoriev I.V."/>
        </authorList>
    </citation>
    <scope>NUCLEOTIDE SEQUENCE [LARGE SCALE GENOMIC DNA]</scope>
    <source>
        <strain evidence="6 7">NRRL 3301</strain>
    </source>
</reference>
<protein>
    <recommendedName>
        <fullName evidence="8">DNA damage-binding protein 1</fullName>
    </recommendedName>
</protein>
<dbReference type="EMBL" id="MCGT01000032">
    <property type="protein sequence ID" value="ORX47787.1"/>
    <property type="molecule type" value="Genomic_DNA"/>
</dbReference>
<dbReference type="Gene3D" id="1.10.150.910">
    <property type="match status" value="1"/>
</dbReference>
<dbReference type="InterPro" id="IPR015943">
    <property type="entry name" value="WD40/YVTN_repeat-like_dom_sf"/>
</dbReference>
<evidence type="ECO:0000313" key="7">
    <source>
        <dbReference type="Proteomes" id="UP000242146"/>
    </source>
</evidence>
<evidence type="ECO:0000259" key="3">
    <source>
        <dbReference type="Pfam" id="PF03178"/>
    </source>
</evidence>
<gene>
    <name evidence="6" type="ORF">DM01DRAFT_256916</name>
</gene>
<evidence type="ECO:0000259" key="5">
    <source>
        <dbReference type="Pfam" id="PF23726"/>
    </source>
</evidence>
<evidence type="ECO:0000256" key="1">
    <source>
        <dbReference type="ARBA" id="ARBA00004123"/>
    </source>
</evidence>
<keyword evidence="2" id="KW-0539">Nucleus</keyword>
<feature type="domain" description="RSE1/DDB1/CPSF1 C-terminal" evidence="3">
    <location>
        <begin position="733"/>
        <end position="1059"/>
    </location>
</feature>
<accession>A0A1X2G8K3</accession>
<dbReference type="STRING" id="101127.A0A1X2G8K3"/>
<dbReference type="GO" id="GO:0003676">
    <property type="term" value="F:nucleic acid binding"/>
    <property type="evidence" value="ECO:0007669"/>
    <property type="project" value="InterPro"/>
</dbReference>
<dbReference type="AlphaFoldDB" id="A0A1X2G8K3"/>
<dbReference type="Pfam" id="PF23726">
    <property type="entry name" value="Beta-prop_RSE1_2nd"/>
    <property type="match status" value="1"/>
</dbReference>
<dbReference type="InterPro" id="IPR058543">
    <property type="entry name" value="Beta-prop_RSE1/DDB1/CPSF1_2nd"/>
</dbReference>
<evidence type="ECO:0000259" key="4">
    <source>
        <dbReference type="Pfam" id="PF10433"/>
    </source>
</evidence>
<feature type="domain" description="RSE1/DDB1/CPSF1 first beta-propeller" evidence="4">
    <location>
        <begin position="18"/>
        <end position="63"/>
    </location>
</feature>
<name>A0A1X2G8K3_9FUNG</name>
<evidence type="ECO:0008006" key="8">
    <source>
        <dbReference type="Google" id="ProtNLM"/>
    </source>
</evidence>
<dbReference type="Gene3D" id="2.130.10.10">
    <property type="entry name" value="YVTN repeat-like/Quinoprotein amine dehydrogenase"/>
    <property type="match status" value="4"/>
</dbReference>
<proteinExistence type="predicted"/>
<sequence>MNYYKYVVTAHKSTATHFAVKGQFTGQQDKNLMLGKGNRIEIYTIGPDGLNPTLECNIYGTIVYDLMSTKLQTAIDPTNRFIATLLPNSNIAVANTDTLISQSATETAMTLPRIHKSKSGRKSRTKQVALSRLHSHITLDDKTIIAFTFLFTEGEPALMILYDNPARERFLQMFIYSHSQNKLEHGPVVMDHIEGSASVLIALPAPIGGVLLISCQYIRYLKQGQALKAVGISCSPINCHAFINQDGSRLLLGSADGQLHLLILNVSKGFVESLGLIELGNITIPSCLAYLGNNVLYAGSTKSDSQLVYIDQRPCLDENSSLQILETFSNLGPIADFYVADLDKQGQPQMITCSGAGNSGSLRIIRNGVGLNPIVSIEVRGATGIWALKRSNVLTISFACETRLVYERDEGFSPLRFYSAIELHQPTLAICNALDNLIMQVTSKSVRLMEYHMEGKLLDEWFPSQDLAVNDKSTLTIASLNETQCVVSTGSGNLIALVIRDRKLIQVGKTRLESEVTCIDVSPIDQSHPHGTSIIAVGEWQVPGVRLLRFDSQLMSIAYEPLMTKVMPRSVLLASLEGICYLLVALGDGQVYNFKLDPRQGRLWDSKRSFLGKLPVSLGTFTSNGATHVFAASDKPSVIHSRNQKLVYSNVNVKDVRSITSFNSPTFMDVVALVCPESIIIGQMEEIQKLHITTIRVADIPRRITYQESTHTFGLLTEKLSTDPYDSHSTTGAFELLDDQTFISQDKICFKDYEHPLAVSSVAFEHDGSEYYAVATGNDEGVQETSYGRIILLQVISDSVFGKTKQRLRHVHQLGFQGRVQQLQPFNGKLLATVDADIFVFQWQPSSQELVFVCMYSLATLATSISTYGDLITIGDMVASVTLLKYDDKLRCIEEIAADERCREITSLESYNDSLAVGAGEDGHLFVVERVGQSSHPAAPSTSQMPMEDPALETVSEWHLGEIVQKFRFGSLGSKAADINNSLNRHALIYGTVNGGIGLIADLSEDRFKILYHMQQNIAKVVPSFGNLCHNDWRSVATLDRKEDSSHFIDGDLIEGFLDLTPEQMQHVVDGHGGGKKLDLGIDELCKIVEELMSLHS</sequence>
<dbReference type="SUPFAM" id="SSF50978">
    <property type="entry name" value="WD40 repeat-like"/>
    <property type="match status" value="1"/>
</dbReference>
<feature type="domain" description="RSE1/DDB1/CPSF1 second beta-propeller" evidence="5">
    <location>
        <begin position="374"/>
        <end position="683"/>
    </location>
</feature>
<evidence type="ECO:0000313" key="6">
    <source>
        <dbReference type="EMBL" id="ORX47787.1"/>
    </source>
</evidence>
<keyword evidence="7" id="KW-1185">Reference proteome</keyword>
<dbReference type="OrthoDB" id="433457at2759"/>
<organism evidence="6 7">
    <name type="scientific">Hesseltinella vesiculosa</name>
    <dbReference type="NCBI Taxonomy" id="101127"/>
    <lineage>
        <taxon>Eukaryota</taxon>
        <taxon>Fungi</taxon>
        <taxon>Fungi incertae sedis</taxon>
        <taxon>Mucoromycota</taxon>
        <taxon>Mucoromycotina</taxon>
        <taxon>Mucoromycetes</taxon>
        <taxon>Mucorales</taxon>
        <taxon>Cunninghamellaceae</taxon>
        <taxon>Hesseltinella</taxon>
    </lineage>
</organism>
<evidence type="ECO:0000256" key="2">
    <source>
        <dbReference type="ARBA" id="ARBA00023242"/>
    </source>
</evidence>
<dbReference type="Pfam" id="PF03178">
    <property type="entry name" value="CPSF_A"/>
    <property type="match status" value="1"/>
</dbReference>
<comment type="caution">
    <text evidence="6">The sequence shown here is derived from an EMBL/GenBank/DDBJ whole genome shotgun (WGS) entry which is preliminary data.</text>
</comment>
<dbReference type="InterPro" id="IPR036322">
    <property type="entry name" value="WD40_repeat_dom_sf"/>
</dbReference>
<dbReference type="PANTHER" id="PTHR10644">
    <property type="entry name" value="DNA REPAIR/RNA PROCESSING CPSF FAMILY"/>
    <property type="match status" value="1"/>
</dbReference>
<dbReference type="InterPro" id="IPR018846">
    <property type="entry name" value="Beta-prop_RSE1/DDB1/CPSF1_1st"/>
</dbReference>
<dbReference type="Proteomes" id="UP000242146">
    <property type="component" value="Unassembled WGS sequence"/>
</dbReference>
<dbReference type="InterPro" id="IPR050358">
    <property type="entry name" value="RSE1/DDB1/CFT1"/>
</dbReference>
<dbReference type="InterPro" id="IPR004871">
    <property type="entry name" value="RSE1/DDB1/CPSF1_C"/>
</dbReference>
<dbReference type="Pfam" id="PF10433">
    <property type="entry name" value="Beta-prop_RSE1_1st"/>
    <property type="match status" value="2"/>
</dbReference>